<dbReference type="FunFam" id="3.90.1530.30:FF:000001">
    <property type="entry name" value="Chromosome partitioning protein ParB"/>
    <property type="match status" value="1"/>
</dbReference>
<keyword evidence="2" id="KW-0238">DNA-binding</keyword>
<dbReference type="GO" id="GO:0007059">
    <property type="term" value="P:chromosome segregation"/>
    <property type="evidence" value="ECO:0007669"/>
    <property type="project" value="TreeGrafter"/>
</dbReference>
<accession>A0A1S8CQT0</accession>
<evidence type="ECO:0000256" key="1">
    <source>
        <dbReference type="ARBA" id="ARBA00006295"/>
    </source>
</evidence>
<protein>
    <recommendedName>
        <fullName evidence="3">ParB-like N-terminal domain-containing protein</fullName>
    </recommendedName>
</protein>
<dbReference type="SMART" id="SM00470">
    <property type="entry name" value="ParB"/>
    <property type="match status" value="1"/>
</dbReference>
<dbReference type="InterPro" id="IPR003115">
    <property type="entry name" value="ParB_N"/>
</dbReference>
<dbReference type="RefSeq" id="WP_076879177.1">
    <property type="nucleotide sequence ID" value="NZ_MLCN01000044.1"/>
</dbReference>
<dbReference type="SUPFAM" id="SSF109709">
    <property type="entry name" value="KorB DNA-binding domain-like"/>
    <property type="match status" value="1"/>
</dbReference>
<dbReference type="EMBL" id="MLCN01000044">
    <property type="protein sequence ID" value="ONG37740.1"/>
    <property type="molecule type" value="Genomic_DNA"/>
</dbReference>
<comment type="similarity">
    <text evidence="1">Belongs to the ParB family.</text>
</comment>
<dbReference type="Gene3D" id="3.90.1530.10">
    <property type="entry name" value="Conserved hypothetical protein from pyrococcus furiosus pfu- 392566-001, ParB domain"/>
    <property type="match status" value="1"/>
</dbReference>
<evidence type="ECO:0000259" key="3">
    <source>
        <dbReference type="SMART" id="SM00470"/>
    </source>
</evidence>
<name>A0A1S8CQT0_9GAMM</name>
<sequence>MAKNIKEMLEKKLAENSIRHAEAQQEADFDAGRQYIKLNLELIDPNPYQPRSTFAPDEIQTLAASIKESGLLQPVSVRQVNDRYQLIAGERRYRAHQLLNKSAIDAIIIPVSDEEMGVLALTENIDREDLYDYEIGKALRKIETLFPNKKKLAESIGLNRQDMYRYFAYEELPSEIIERLDLNPALLSRTAAVSLKRVLKEYESPKLSSLLREGWDLLEQGLLEQTKLADWIIDQLHKKPSSPQQKKPDPSLIKEISLAGKKVGYLSKNSRQLVVKLNAVLFDDEQTDKLQSYIQKIIEGEV</sequence>
<dbReference type="CDD" id="cd16393">
    <property type="entry name" value="SPO0J_N"/>
    <property type="match status" value="1"/>
</dbReference>
<evidence type="ECO:0000313" key="4">
    <source>
        <dbReference type="EMBL" id="ONG37740.1"/>
    </source>
</evidence>
<evidence type="ECO:0000256" key="2">
    <source>
        <dbReference type="ARBA" id="ARBA00023125"/>
    </source>
</evidence>
<dbReference type="GO" id="GO:0003677">
    <property type="term" value="F:DNA binding"/>
    <property type="evidence" value="ECO:0007669"/>
    <property type="project" value="UniProtKB-KW"/>
</dbReference>
<gene>
    <name evidence="4" type="ORF">BKE30_13770</name>
</gene>
<dbReference type="InterPro" id="IPR050336">
    <property type="entry name" value="Chromosome_partition/occlusion"/>
</dbReference>
<feature type="domain" description="ParB-like N-terminal" evidence="3">
    <location>
        <begin position="36"/>
        <end position="125"/>
    </location>
</feature>
<dbReference type="InterPro" id="IPR036086">
    <property type="entry name" value="ParB/Sulfiredoxin_sf"/>
</dbReference>
<dbReference type="PANTHER" id="PTHR33375">
    <property type="entry name" value="CHROMOSOME-PARTITIONING PROTEIN PARB-RELATED"/>
    <property type="match status" value="1"/>
</dbReference>
<dbReference type="Proteomes" id="UP000192132">
    <property type="component" value="Unassembled WGS sequence"/>
</dbReference>
<dbReference type="AlphaFoldDB" id="A0A1S8CQT0"/>
<dbReference type="PANTHER" id="PTHR33375:SF1">
    <property type="entry name" value="CHROMOSOME-PARTITIONING PROTEIN PARB-RELATED"/>
    <property type="match status" value="1"/>
</dbReference>
<dbReference type="SUPFAM" id="SSF110849">
    <property type="entry name" value="ParB/Sulfiredoxin"/>
    <property type="match status" value="1"/>
</dbReference>
<comment type="caution">
    <text evidence="4">The sequence shown here is derived from an EMBL/GenBank/DDBJ whole genome shotgun (WGS) entry which is preliminary data.</text>
</comment>
<dbReference type="Gene3D" id="1.10.10.2830">
    <property type="match status" value="1"/>
</dbReference>
<keyword evidence="5" id="KW-1185">Reference proteome</keyword>
<evidence type="ECO:0000313" key="5">
    <source>
        <dbReference type="Proteomes" id="UP000192132"/>
    </source>
</evidence>
<dbReference type="NCBIfam" id="TIGR00180">
    <property type="entry name" value="parB_part"/>
    <property type="match status" value="1"/>
</dbReference>
<dbReference type="Pfam" id="PF02195">
    <property type="entry name" value="ParB_N"/>
    <property type="match status" value="1"/>
</dbReference>
<dbReference type="InterPro" id="IPR004437">
    <property type="entry name" value="ParB/RepB/Spo0J"/>
</dbReference>
<dbReference type="OrthoDB" id="8702972at2"/>
<dbReference type="GO" id="GO:0005694">
    <property type="term" value="C:chromosome"/>
    <property type="evidence" value="ECO:0007669"/>
    <property type="project" value="TreeGrafter"/>
</dbReference>
<organism evidence="4 5">
    <name type="scientific">Alkanindiges hydrocarboniclasticus</name>
    <dbReference type="NCBI Taxonomy" id="1907941"/>
    <lineage>
        <taxon>Bacteria</taxon>
        <taxon>Pseudomonadati</taxon>
        <taxon>Pseudomonadota</taxon>
        <taxon>Gammaproteobacteria</taxon>
        <taxon>Moraxellales</taxon>
        <taxon>Moraxellaceae</taxon>
        <taxon>Alkanindiges</taxon>
    </lineage>
</organism>
<proteinExistence type="inferred from homology"/>
<dbReference type="STRING" id="1907941.BKE30_13770"/>
<reference evidence="4 5" key="1">
    <citation type="submission" date="2016-10" db="EMBL/GenBank/DDBJ databases">
        <title>Draft Genome sequence of Alkanindiges sp. strain H1.</title>
        <authorList>
            <person name="Subhash Y."/>
            <person name="Lee S."/>
        </authorList>
    </citation>
    <scope>NUCLEOTIDE SEQUENCE [LARGE SCALE GENOMIC DNA]</scope>
    <source>
        <strain evidence="4 5">H1</strain>
    </source>
</reference>